<dbReference type="KEGG" id="qsa:O6P43_006287"/>
<accession>A0AAD7Q841</accession>
<organism evidence="3 4">
    <name type="scientific">Quillaja saponaria</name>
    <name type="common">Soap bark tree</name>
    <dbReference type="NCBI Taxonomy" id="32244"/>
    <lineage>
        <taxon>Eukaryota</taxon>
        <taxon>Viridiplantae</taxon>
        <taxon>Streptophyta</taxon>
        <taxon>Embryophyta</taxon>
        <taxon>Tracheophyta</taxon>
        <taxon>Spermatophyta</taxon>
        <taxon>Magnoliopsida</taxon>
        <taxon>eudicotyledons</taxon>
        <taxon>Gunneridae</taxon>
        <taxon>Pentapetalae</taxon>
        <taxon>rosids</taxon>
        <taxon>fabids</taxon>
        <taxon>Fabales</taxon>
        <taxon>Quillajaceae</taxon>
        <taxon>Quillaja</taxon>
    </lineage>
</organism>
<evidence type="ECO:0000313" key="3">
    <source>
        <dbReference type="EMBL" id="KAJ7976514.1"/>
    </source>
</evidence>
<feature type="compositionally biased region" description="Basic and acidic residues" evidence="1">
    <location>
        <begin position="440"/>
        <end position="458"/>
    </location>
</feature>
<comment type="caution">
    <text evidence="3">The sequence shown here is derived from an EMBL/GenBank/DDBJ whole genome shotgun (WGS) entry which is preliminary data.</text>
</comment>
<reference evidence="3" key="1">
    <citation type="journal article" date="2023" name="Science">
        <title>Elucidation of the pathway for biosynthesis of saponin adjuvants from the soapbark tree.</title>
        <authorList>
            <person name="Reed J."/>
            <person name="Orme A."/>
            <person name="El-Demerdash A."/>
            <person name="Owen C."/>
            <person name="Martin L.B.B."/>
            <person name="Misra R.C."/>
            <person name="Kikuchi S."/>
            <person name="Rejzek M."/>
            <person name="Martin A.C."/>
            <person name="Harkess A."/>
            <person name="Leebens-Mack J."/>
            <person name="Louveau T."/>
            <person name="Stephenson M.J."/>
            <person name="Osbourn A."/>
        </authorList>
    </citation>
    <scope>NUCLEOTIDE SEQUENCE</scope>
    <source>
        <strain evidence="3">S10</strain>
    </source>
</reference>
<feature type="region of interest" description="Disordered" evidence="1">
    <location>
        <begin position="1"/>
        <end position="36"/>
    </location>
</feature>
<keyword evidence="2" id="KW-1133">Transmembrane helix</keyword>
<dbReference type="AlphaFoldDB" id="A0AAD7Q841"/>
<feature type="transmembrane region" description="Helical" evidence="2">
    <location>
        <begin position="331"/>
        <end position="352"/>
    </location>
</feature>
<feature type="compositionally biased region" description="Basic and acidic residues" evidence="1">
    <location>
        <begin position="416"/>
        <end position="431"/>
    </location>
</feature>
<feature type="compositionally biased region" description="Basic and acidic residues" evidence="1">
    <location>
        <begin position="391"/>
        <end position="408"/>
    </location>
</feature>
<gene>
    <name evidence="3" type="ORF">O6P43_006287</name>
</gene>
<protein>
    <submittedName>
        <fullName evidence="3">Uncharacterized protein</fullName>
    </submittedName>
</protein>
<evidence type="ECO:0000313" key="4">
    <source>
        <dbReference type="Proteomes" id="UP001163823"/>
    </source>
</evidence>
<name>A0AAD7Q841_QUISA</name>
<dbReference type="Proteomes" id="UP001163823">
    <property type="component" value="Chromosome 3"/>
</dbReference>
<sequence>MAKSGKVGNAGKSDRKMESEKSQTPPEKISEKEGKSVSISYETKVAEKVSEDEKNVIQENDFRISGPKGSQIAVRNEAIKKEEDQTDFRDFLNKKVLDFLKKVNEEFLVALEPHNQYRDKYKMDSVPYKMFNQDQVIAATMILLQRLQQVLAGKNIWIYTIACMLASLKDSEFTKKENKTVLCACLFQASHKVLCKNQPDLSDLSKHRLAVFDAVHDIDLALGDYMHVELPHKYLQEASTKFKISPQAEHLICSILHYGLKTRVYFDHSDKEIACAVLVLSSLLAKEAPKIVGVLWDYFEVEGTCCFGYVLICFYCLIESVFLLYLINKLFLFHSCPTFFVLMAVIASKLLAEYNEHNNLGGSQVEDKVIASEKRMKIEKKEVEDGGSQVQDERIESKGRMKIEKKEDEDGGSQVQDKRIESKGRMKIDKKEDEDDGSQVEDKGIESKRMMKIGQERR</sequence>
<keyword evidence="2" id="KW-0812">Transmembrane</keyword>
<feature type="compositionally biased region" description="Basic and acidic residues" evidence="1">
    <location>
        <begin position="12"/>
        <end position="21"/>
    </location>
</feature>
<dbReference type="EMBL" id="JARAOO010000003">
    <property type="protein sequence ID" value="KAJ7976514.1"/>
    <property type="molecule type" value="Genomic_DNA"/>
</dbReference>
<feature type="transmembrane region" description="Helical" evidence="2">
    <location>
        <begin position="307"/>
        <end position="326"/>
    </location>
</feature>
<evidence type="ECO:0000256" key="2">
    <source>
        <dbReference type="SAM" id="Phobius"/>
    </source>
</evidence>
<evidence type="ECO:0000256" key="1">
    <source>
        <dbReference type="SAM" id="MobiDB-lite"/>
    </source>
</evidence>
<keyword evidence="2" id="KW-0472">Membrane</keyword>
<proteinExistence type="predicted"/>
<feature type="region of interest" description="Disordered" evidence="1">
    <location>
        <begin position="380"/>
        <end position="458"/>
    </location>
</feature>
<keyword evidence="4" id="KW-1185">Reference proteome</keyword>